<dbReference type="STRING" id="743788.S8DKA6"/>
<name>S8DKA6_FOMSC</name>
<keyword evidence="1" id="KW-0812">Transmembrane</keyword>
<keyword evidence="1" id="KW-1133">Transmembrane helix</keyword>
<dbReference type="EMBL" id="KE504247">
    <property type="protein sequence ID" value="EPS94031.1"/>
    <property type="molecule type" value="Genomic_DNA"/>
</dbReference>
<keyword evidence="3" id="KW-1185">Reference proteome</keyword>
<sequence>MTSPVSQWSYLYTFSYIATDWDLTNLNYSTAHSPSWTPFSLLWGAIVAIVGGSMGYKWSFVFGLALRILARPPADVAVSTAAVVLFARVEPIALGTLVMCSTLPPSLFLPPAITLATPVFPSIEHSGPTMLLPLLFGIFLYRLDLSQCYPPVPPGVEIRFAGVAEDCHYRGYHYSGQDPIEFIENDPEAWDFGVDYDWLDSDLEKVETALLIVRLSGGRYVLIFPPNASHVPHRIMHLSGWTMFRHGWFAATVVWTHIDGNAIHIYQATFSSRQKNDLLAVCFDENMVAPPPEADNEFSDDLAQHEIAQVSRHIMCRLCANELVTAASNCPFRCSPNPVQHNDILPMVFTFEQPGNVATADELIARRTNALREEILQCDQTRDGVVAGISIFQNRIIEQCQSIDENVQELARIKTTLSLKRSRVDALLQQCHFELNQISALESRVRLFVL</sequence>
<protein>
    <submittedName>
        <fullName evidence="2">Uncharacterized protein</fullName>
    </submittedName>
</protein>
<dbReference type="AlphaFoldDB" id="S8DKA6"/>
<gene>
    <name evidence="2" type="ORF">FOMPIDRAFT_1055459</name>
</gene>
<accession>S8DKA6</accession>
<dbReference type="InParanoid" id="S8DKA6"/>
<feature type="transmembrane region" description="Helical" evidence="1">
    <location>
        <begin position="41"/>
        <end position="64"/>
    </location>
</feature>
<proteinExistence type="predicted"/>
<organism evidence="2 3">
    <name type="scientific">Fomitopsis schrenkii</name>
    <name type="common">Brown rot fungus</name>
    <dbReference type="NCBI Taxonomy" id="2126942"/>
    <lineage>
        <taxon>Eukaryota</taxon>
        <taxon>Fungi</taxon>
        <taxon>Dikarya</taxon>
        <taxon>Basidiomycota</taxon>
        <taxon>Agaricomycotina</taxon>
        <taxon>Agaricomycetes</taxon>
        <taxon>Polyporales</taxon>
        <taxon>Fomitopsis</taxon>
    </lineage>
</organism>
<dbReference type="HOGENOM" id="CLU_608359_0_0_1"/>
<evidence type="ECO:0000256" key="1">
    <source>
        <dbReference type="SAM" id="Phobius"/>
    </source>
</evidence>
<dbReference type="OrthoDB" id="2241241at2759"/>
<dbReference type="Proteomes" id="UP000015241">
    <property type="component" value="Unassembled WGS sequence"/>
</dbReference>
<evidence type="ECO:0000313" key="2">
    <source>
        <dbReference type="EMBL" id="EPS94031.1"/>
    </source>
</evidence>
<keyword evidence="1" id="KW-0472">Membrane</keyword>
<feature type="transmembrane region" description="Helical" evidence="1">
    <location>
        <begin position="76"/>
        <end position="99"/>
    </location>
</feature>
<evidence type="ECO:0000313" key="3">
    <source>
        <dbReference type="Proteomes" id="UP000015241"/>
    </source>
</evidence>
<reference evidence="2 3" key="1">
    <citation type="journal article" date="2012" name="Science">
        <title>The Paleozoic origin of enzymatic lignin decomposition reconstructed from 31 fungal genomes.</title>
        <authorList>
            <person name="Floudas D."/>
            <person name="Binder M."/>
            <person name="Riley R."/>
            <person name="Barry K."/>
            <person name="Blanchette R.A."/>
            <person name="Henrissat B."/>
            <person name="Martinez A.T."/>
            <person name="Otillar R."/>
            <person name="Spatafora J.W."/>
            <person name="Yadav J.S."/>
            <person name="Aerts A."/>
            <person name="Benoit I."/>
            <person name="Boyd A."/>
            <person name="Carlson A."/>
            <person name="Copeland A."/>
            <person name="Coutinho P.M."/>
            <person name="de Vries R.P."/>
            <person name="Ferreira P."/>
            <person name="Findley K."/>
            <person name="Foster B."/>
            <person name="Gaskell J."/>
            <person name="Glotzer D."/>
            <person name="Gorecki P."/>
            <person name="Heitman J."/>
            <person name="Hesse C."/>
            <person name="Hori C."/>
            <person name="Igarashi K."/>
            <person name="Jurgens J.A."/>
            <person name="Kallen N."/>
            <person name="Kersten P."/>
            <person name="Kohler A."/>
            <person name="Kuees U."/>
            <person name="Kumar T.K.A."/>
            <person name="Kuo A."/>
            <person name="LaButti K."/>
            <person name="Larrondo L.F."/>
            <person name="Lindquist E."/>
            <person name="Ling A."/>
            <person name="Lombard V."/>
            <person name="Lucas S."/>
            <person name="Lundell T."/>
            <person name="Martin R."/>
            <person name="McLaughlin D.J."/>
            <person name="Morgenstern I."/>
            <person name="Morin E."/>
            <person name="Murat C."/>
            <person name="Nagy L.G."/>
            <person name="Nolan M."/>
            <person name="Ohm R.A."/>
            <person name="Patyshakuliyeva A."/>
            <person name="Rokas A."/>
            <person name="Ruiz-Duenas F.J."/>
            <person name="Sabat G."/>
            <person name="Salamov A."/>
            <person name="Samejima M."/>
            <person name="Schmutz J."/>
            <person name="Slot J.C."/>
            <person name="St John F."/>
            <person name="Stenlid J."/>
            <person name="Sun H."/>
            <person name="Sun S."/>
            <person name="Syed K."/>
            <person name="Tsang A."/>
            <person name="Wiebenga A."/>
            <person name="Young D."/>
            <person name="Pisabarro A."/>
            <person name="Eastwood D.C."/>
            <person name="Martin F."/>
            <person name="Cullen D."/>
            <person name="Grigoriev I.V."/>
            <person name="Hibbett D.S."/>
        </authorList>
    </citation>
    <scope>NUCLEOTIDE SEQUENCE</scope>
    <source>
        <strain evidence="3">FP-58527</strain>
    </source>
</reference>